<dbReference type="RefSeq" id="XP_049182264.1">
    <property type="nucleotide sequence ID" value="XM_049326584.1"/>
</dbReference>
<sequence length="307" mass="33868">MSAPSRSPTLSLSLSLSSSAPKTSLIISNLNKNDFIIPFPNDNDNNDDATSHQEPKLVSKNLSLVDQIKLSVLNTGDDIMQHIVYWSVLPFLYRIIVIFDSEAIAKQTLDFLTELLKPYSYIKISLQENLLQRSKSHDQVETSTSITNDHLNVTKSLANFRAFHNDPKNNNNVSATTLEYIEPEPAQFNVLSDLSKLGINLRNYNSDEQLDELKQDEEENAANAANAAARPKSPTSLSPILPQGMGICNNAAPARRRSTKTLFKPELRLDTSSGSATNDDSTKSAGNPSPMKSDFPLSPTITLDETF</sequence>
<proteinExistence type="predicted"/>
<organism evidence="2 3">
    <name type="scientific">Candida oxycetoniae</name>
    <dbReference type="NCBI Taxonomy" id="497107"/>
    <lineage>
        <taxon>Eukaryota</taxon>
        <taxon>Fungi</taxon>
        <taxon>Dikarya</taxon>
        <taxon>Ascomycota</taxon>
        <taxon>Saccharomycotina</taxon>
        <taxon>Pichiomycetes</taxon>
        <taxon>Debaryomycetaceae</taxon>
        <taxon>Candida/Lodderomyces clade</taxon>
        <taxon>Candida</taxon>
    </lineage>
</organism>
<reference evidence="2" key="1">
    <citation type="journal article" date="2022" name="DNA Res.">
        <title>Genome analysis of five recently described species of the CUG-Ser clade uncovers Candida theae as a new hybrid lineage with pathogenic potential in the Candida parapsilosis species complex.</title>
        <authorList>
            <person name="Mixao V."/>
            <person name="Del Olmo V."/>
            <person name="Hegedusova E."/>
            <person name="Saus E."/>
            <person name="Pryszcz L."/>
            <person name="Cillingova A."/>
            <person name="Nosek J."/>
            <person name="Gabaldon T."/>
        </authorList>
    </citation>
    <scope>NUCLEOTIDE SEQUENCE</scope>
    <source>
        <strain evidence="2">CBS 10844</strain>
    </source>
</reference>
<evidence type="ECO:0000313" key="3">
    <source>
        <dbReference type="Proteomes" id="UP001202479"/>
    </source>
</evidence>
<name>A0AAI9WZX5_9ASCO</name>
<keyword evidence="3" id="KW-1185">Reference proteome</keyword>
<dbReference type="GeneID" id="73378268"/>
<dbReference type="Proteomes" id="UP001202479">
    <property type="component" value="Unassembled WGS sequence"/>
</dbReference>
<feature type="region of interest" description="Disordered" evidence="1">
    <location>
        <begin position="220"/>
        <end position="307"/>
    </location>
</feature>
<gene>
    <name evidence="2" type="ORF">KGF56_000651</name>
</gene>
<dbReference type="AlphaFoldDB" id="A0AAI9WZX5"/>
<protein>
    <submittedName>
        <fullName evidence="2">Uncharacterized protein</fullName>
    </submittedName>
</protein>
<evidence type="ECO:0000313" key="2">
    <source>
        <dbReference type="EMBL" id="KAI3406519.2"/>
    </source>
</evidence>
<evidence type="ECO:0000256" key="1">
    <source>
        <dbReference type="SAM" id="MobiDB-lite"/>
    </source>
</evidence>
<feature type="compositionally biased region" description="Polar residues" evidence="1">
    <location>
        <begin position="270"/>
        <end position="287"/>
    </location>
</feature>
<comment type="caution">
    <text evidence="2">The sequence shown here is derived from an EMBL/GenBank/DDBJ whole genome shotgun (WGS) entry which is preliminary data.</text>
</comment>
<accession>A0AAI9WZX5</accession>
<dbReference type="EMBL" id="JAHUZD010000023">
    <property type="protein sequence ID" value="KAI3406519.2"/>
    <property type="molecule type" value="Genomic_DNA"/>
</dbReference>